<dbReference type="Proteomes" id="UP000292693">
    <property type="component" value="Unassembled WGS sequence"/>
</dbReference>
<evidence type="ECO:0000313" key="3">
    <source>
        <dbReference type="Proteomes" id="UP000292693"/>
    </source>
</evidence>
<gene>
    <name evidence="2" type="ORF">C0Q92_30730</name>
</gene>
<evidence type="ECO:0008006" key="4">
    <source>
        <dbReference type="Google" id="ProtNLM"/>
    </source>
</evidence>
<evidence type="ECO:0000313" key="2">
    <source>
        <dbReference type="EMBL" id="RZE15432.1"/>
    </source>
</evidence>
<sequence>MSTDYSSVQRKLRILAKDMDNAAEDLAMMRRRMKADAGYALVTVDDLADANVSDSYVYLTGEVANQLGAAVTRVRDAQSAAEGGASAARAAGRVHRRKYGELHEIRTARTGSRGKTPKPGFFEE</sequence>
<feature type="region of interest" description="Disordered" evidence="1">
    <location>
        <begin position="80"/>
        <end position="124"/>
    </location>
</feature>
<organism evidence="2 3">
    <name type="scientific">Streptomyces albidoflavus</name>
    <dbReference type="NCBI Taxonomy" id="1886"/>
    <lineage>
        <taxon>Bacteria</taxon>
        <taxon>Bacillati</taxon>
        <taxon>Actinomycetota</taxon>
        <taxon>Actinomycetes</taxon>
        <taxon>Kitasatosporales</taxon>
        <taxon>Streptomycetaceae</taxon>
        <taxon>Streptomyces</taxon>
        <taxon>Streptomyces albidoflavus group</taxon>
    </lineage>
</organism>
<accession>A0A8G1ZK90</accession>
<feature type="compositionally biased region" description="Low complexity" evidence="1">
    <location>
        <begin position="80"/>
        <end position="91"/>
    </location>
</feature>
<name>A0A8G1ZK90_9ACTN</name>
<dbReference type="EMBL" id="PKLL01000033">
    <property type="protein sequence ID" value="RZE15432.1"/>
    <property type="molecule type" value="Genomic_DNA"/>
</dbReference>
<protein>
    <recommendedName>
        <fullName evidence="4">Conjugal transfer protein TraB</fullName>
    </recommendedName>
</protein>
<evidence type="ECO:0000256" key="1">
    <source>
        <dbReference type="SAM" id="MobiDB-lite"/>
    </source>
</evidence>
<proteinExistence type="predicted"/>
<dbReference type="RefSeq" id="WP_129805976.1">
    <property type="nucleotide sequence ID" value="NZ_CP108648.1"/>
</dbReference>
<dbReference type="AlphaFoldDB" id="A0A8G1ZK90"/>
<reference evidence="2 3" key="1">
    <citation type="submission" date="2017-12" db="EMBL/GenBank/DDBJ databases">
        <title>Population genomics insights into the ecological differentiation and adaptive evolution in streptomycetes.</title>
        <authorList>
            <person name="Li Y."/>
            <person name="Huang Y."/>
        </authorList>
    </citation>
    <scope>NUCLEOTIDE SEQUENCE [LARGE SCALE GENOMIC DNA]</scope>
    <source>
        <strain evidence="2 3">NBRC 100770</strain>
    </source>
</reference>
<comment type="caution">
    <text evidence="2">The sequence shown here is derived from an EMBL/GenBank/DDBJ whole genome shotgun (WGS) entry which is preliminary data.</text>
</comment>
<dbReference type="GeneID" id="97271813"/>